<proteinExistence type="predicted"/>
<keyword evidence="1" id="KW-1133">Transmembrane helix</keyword>
<protein>
    <submittedName>
        <fullName evidence="2">Uncharacterized protein</fullName>
    </submittedName>
</protein>
<accession>A0A1I5YQ13</accession>
<keyword evidence="3" id="KW-1185">Reference proteome</keyword>
<feature type="transmembrane region" description="Helical" evidence="1">
    <location>
        <begin position="6"/>
        <end position="24"/>
    </location>
</feature>
<evidence type="ECO:0000313" key="2">
    <source>
        <dbReference type="EMBL" id="SFQ46180.1"/>
    </source>
</evidence>
<name>A0A1I5YQ13_9BACI</name>
<feature type="transmembrane region" description="Helical" evidence="1">
    <location>
        <begin position="31"/>
        <end position="50"/>
    </location>
</feature>
<evidence type="ECO:0000313" key="3">
    <source>
        <dbReference type="Proteomes" id="UP000182762"/>
    </source>
</evidence>
<evidence type="ECO:0000256" key="1">
    <source>
        <dbReference type="SAM" id="Phobius"/>
    </source>
</evidence>
<sequence>MEFIMYLFVFLIFIVISSFLNIMFKLTTKRDWLMSLLFSIVLSIITIVILG</sequence>
<dbReference type="EMBL" id="FOXX01000003">
    <property type="protein sequence ID" value="SFQ46180.1"/>
    <property type="molecule type" value="Genomic_DNA"/>
</dbReference>
<keyword evidence="1" id="KW-0472">Membrane</keyword>
<organism evidence="2 3">
    <name type="scientific">Priestia endophytica DSM 13796</name>
    <dbReference type="NCBI Taxonomy" id="1121089"/>
    <lineage>
        <taxon>Bacteria</taxon>
        <taxon>Bacillati</taxon>
        <taxon>Bacillota</taxon>
        <taxon>Bacilli</taxon>
        <taxon>Bacillales</taxon>
        <taxon>Bacillaceae</taxon>
        <taxon>Priestia</taxon>
    </lineage>
</organism>
<comment type="caution">
    <text evidence="2">The sequence shown here is derived from an EMBL/GenBank/DDBJ whole genome shotgun (WGS) entry which is preliminary data.</text>
</comment>
<dbReference type="Proteomes" id="UP000182762">
    <property type="component" value="Unassembled WGS sequence"/>
</dbReference>
<keyword evidence="1" id="KW-0812">Transmembrane</keyword>
<reference evidence="2 3" key="1">
    <citation type="submission" date="2016-10" db="EMBL/GenBank/DDBJ databases">
        <authorList>
            <person name="Varghese N."/>
            <person name="Submissions S."/>
        </authorList>
    </citation>
    <scope>NUCLEOTIDE SEQUENCE [LARGE SCALE GENOMIC DNA]</scope>
    <source>
        <strain evidence="2 3">DSM 13796</strain>
    </source>
</reference>
<gene>
    <name evidence="2" type="ORF">SAMN02745910_01467</name>
</gene>